<dbReference type="SUPFAM" id="SSF54631">
    <property type="entry name" value="CBS-domain pair"/>
    <property type="match status" value="1"/>
</dbReference>
<proteinExistence type="predicted"/>
<dbReference type="Gene3D" id="3.10.580.10">
    <property type="entry name" value="CBS-domain"/>
    <property type="match status" value="1"/>
</dbReference>
<dbReference type="Gene3D" id="3.30.70.270">
    <property type="match status" value="1"/>
</dbReference>
<dbReference type="InterPro" id="IPR035919">
    <property type="entry name" value="EAL_sf"/>
</dbReference>
<dbReference type="SMART" id="SM00267">
    <property type="entry name" value="GGDEF"/>
    <property type="match status" value="1"/>
</dbReference>
<evidence type="ECO:0000313" key="4">
    <source>
        <dbReference type="Proteomes" id="UP000438699"/>
    </source>
</evidence>
<evidence type="ECO:0000313" key="3">
    <source>
        <dbReference type="EMBL" id="KAB1443905.1"/>
    </source>
</evidence>
<dbReference type="Proteomes" id="UP000438699">
    <property type="component" value="Unassembled WGS sequence"/>
</dbReference>
<dbReference type="CDD" id="cd01948">
    <property type="entry name" value="EAL"/>
    <property type="match status" value="1"/>
</dbReference>
<keyword evidence="4" id="KW-1185">Reference proteome</keyword>
<dbReference type="SUPFAM" id="SSF55073">
    <property type="entry name" value="Nucleotide cyclase"/>
    <property type="match status" value="1"/>
</dbReference>
<dbReference type="Gene3D" id="3.20.20.450">
    <property type="entry name" value="EAL domain"/>
    <property type="match status" value="1"/>
</dbReference>
<evidence type="ECO:0000259" key="2">
    <source>
        <dbReference type="PROSITE" id="PS50887"/>
    </source>
</evidence>
<dbReference type="SMART" id="SM00052">
    <property type="entry name" value="EAL"/>
    <property type="match status" value="1"/>
</dbReference>
<dbReference type="InterPro" id="IPR043128">
    <property type="entry name" value="Rev_trsase/Diguanyl_cyclase"/>
</dbReference>
<protein>
    <submittedName>
        <fullName evidence="3">GGDEF domain-containing protein</fullName>
    </submittedName>
</protein>
<comment type="caution">
    <text evidence="3">The sequence shown here is derived from an EMBL/GenBank/DDBJ whole genome shotgun (WGS) entry which is preliminary data.</text>
</comment>
<gene>
    <name evidence="3" type="ORF">F8A88_05705</name>
</gene>
<dbReference type="OrthoDB" id="9813903at2"/>
<organism evidence="3 4">
    <name type="scientific">Pseudodesulfovibrio senegalensis</name>
    <dbReference type="NCBI Taxonomy" id="1721087"/>
    <lineage>
        <taxon>Bacteria</taxon>
        <taxon>Pseudomonadati</taxon>
        <taxon>Thermodesulfobacteriota</taxon>
        <taxon>Desulfovibrionia</taxon>
        <taxon>Desulfovibrionales</taxon>
        <taxon>Desulfovibrionaceae</taxon>
    </lineage>
</organism>
<dbReference type="CDD" id="cd01949">
    <property type="entry name" value="GGDEF"/>
    <property type="match status" value="1"/>
</dbReference>
<dbReference type="Pfam" id="PF00571">
    <property type="entry name" value="CBS"/>
    <property type="match status" value="1"/>
</dbReference>
<dbReference type="InterPro" id="IPR000160">
    <property type="entry name" value="GGDEF_dom"/>
</dbReference>
<sequence>MHLVLSEKSSLLQSMDEKRNSNLLLVIIRDYRLFKQMYGNDFVGQLDRELRDSLEKAAHEQRQCASSSVVAVGSGKYALVWPCGDMSQKGLGDLAYSFKLKAQNALKRTMLKWTGLGIELGMGYSIIEAGSDWKDSFWKGIREAQLCAGQPMKLNDLEITDHFNTIIRQQNISCKYQPILDFRTGSVYGWEALARGPQGSPFQSPLMMFEMAEQLGSLFSLEEICRRKAIQNLGPITKNQRLFLNIHPKTMADPSFTPGKTIQLLEEVGLNAENIVFEITERHSIQDFSLFYRTLEHYRNQGFRIALDDTGSGYSGLSTVADLQPEYIKLDKALIENIHRDPVKRALVETTVTFADKIGSKIIAEGIETKEQAVCLLDINVHFGQGYFLGYPEFPRPDLAPHCKELNSINDMSRKAFSCSMPVGQVAEAPYSVDESFLVSDAQDFFKNNVQFSCIVVTSENDVPRGLIMEYHLNRQLSSQYGVALFFKRPLSSVMDEEPLIVDENMPVEQAARLAMARETLKAYDDVIVTRKGKLYGAVSVQKLLNTLAKVQVEMARGTNPLTGLPGNVAIEQEVEGKIDAGNAFSIIYADLDHFKVYNDTYGFQKGDAIIKLAAHILSWAIRKHCPENSMLGHIGGDDFVLITRPEAVEKTCISALRCFKRIVKYYYSEQDRDRGWILARGRDGKEREYPLVSISLGVIEINGHCTLMEVGERAAAIKKYAKSIPGNAYAKDRRPPLGTSPPGR</sequence>
<dbReference type="InterPro" id="IPR029787">
    <property type="entry name" value="Nucleotide_cyclase"/>
</dbReference>
<accession>A0A6N6N9V2</accession>
<dbReference type="PROSITE" id="PS50883">
    <property type="entry name" value="EAL"/>
    <property type="match status" value="1"/>
</dbReference>
<evidence type="ECO:0000259" key="1">
    <source>
        <dbReference type="PROSITE" id="PS50883"/>
    </source>
</evidence>
<feature type="domain" description="EAL" evidence="1">
    <location>
        <begin position="156"/>
        <end position="406"/>
    </location>
</feature>
<dbReference type="InterPro" id="IPR046342">
    <property type="entry name" value="CBS_dom_sf"/>
</dbReference>
<dbReference type="GO" id="GO:0071111">
    <property type="term" value="F:cyclic-guanylate-specific phosphodiesterase activity"/>
    <property type="evidence" value="ECO:0007669"/>
    <property type="project" value="InterPro"/>
</dbReference>
<dbReference type="SUPFAM" id="SSF141868">
    <property type="entry name" value="EAL domain-like"/>
    <property type="match status" value="1"/>
</dbReference>
<dbReference type="EMBL" id="WAIE01000001">
    <property type="protein sequence ID" value="KAB1443905.1"/>
    <property type="molecule type" value="Genomic_DNA"/>
</dbReference>
<reference evidence="3 4" key="1">
    <citation type="journal article" date="2017" name="Int. J. Syst. Evol. Microbiol.">
        <title>Desulfovibrio senegalensis sp. nov., a mesophilic sulfate reducer isolated from marine sediment.</title>
        <authorList>
            <person name="Thioye A."/>
            <person name="Gam Z.B.A."/>
            <person name="Mbengue M."/>
            <person name="Cayol J.L."/>
            <person name="Joseph-Bartoli M."/>
            <person name="Toure-Kane C."/>
            <person name="Labat M."/>
        </authorList>
    </citation>
    <scope>NUCLEOTIDE SEQUENCE [LARGE SCALE GENOMIC DNA]</scope>
    <source>
        <strain evidence="3 4">DSM 101509</strain>
    </source>
</reference>
<dbReference type="PANTHER" id="PTHR33121:SF76">
    <property type="entry name" value="SIGNALING PROTEIN"/>
    <property type="match status" value="1"/>
</dbReference>
<dbReference type="PANTHER" id="PTHR33121">
    <property type="entry name" value="CYCLIC DI-GMP PHOSPHODIESTERASE PDEF"/>
    <property type="match status" value="1"/>
</dbReference>
<dbReference type="Pfam" id="PF00990">
    <property type="entry name" value="GGDEF"/>
    <property type="match status" value="1"/>
</dbReference>
<dbReference type="AlphaFoldDB" id="A0A6N6N9V2"/>
<dbReference type="InterPro" id="IPR050706">
    <property type="entry name" value="Cyclic-di-GMP_PDE-like"/>
</dbReference>
<dbReference type="Pfam" id="PF00563">
    <property type="entry name" value="EAL"/>
    <property type="match status" value="1"/>
</dbReference>
<dbReference type="PROSITE" id="PS50887">
    <property type="entry name" value="GGDEF"/>
    <property type="match status" value="1"/>
</dbReference>
<dbReference type="InterPro" id="IPR000644">
    <property type="entry name" value="CBS_dom"/>
</dbReference>
<name>A0A6N6N9V2_9BACT</name>
<dbReference type="NCBIfam" id="TIGR00254">
    <property type="entry name" value="GGDEF"/>
    <property type="match status" value="1"/>
</dbReference>
<dbReference type="InterPro" id="IPR001633">
    <property type="entry name" value="EAL_dom"/>
</dbReference>
<feature type="domain" description="GGDEF" evidence="2">
    <location>
        <begin position="583"/>
        <end position="735"/>
    </location>
</feature>